<organism evidence="4 6">
    <name type="scientific">Endobacter medicaginis</name>
    <dbReference type="NCBI Taxonomy" id="1181271"/>
    <lineage>
        <taxon>Bacteria</taxon>
        <taxon>Pseudomonadati</taxon>
        <taxon>Pseudomonadota</taxon>
        <taxon>Alphaproteobacteria</taxon>
        <taxon>Acetobacterales</taxon>
        <taxon>Acetobacteraceae</taxon>
        <taxon>Endobacter</taxon>
    </lineage>
</organism>
<feature type="compositionally biased region" description="Low complexity" evidence="1">
    <location>
        <begin position="220"/>
        <end position="236"/>
    </location>
</feature>
<accession>A0A850NPQ8</accession>
<evidence type="ECO:0008006" key="7">
    <source>
        <dbReference type="Google" id="ProtNLM"/>
    </source>
</evidence>
<reference evidence="3 5" key="2">
    <citation type="submission" date="2020-08" db="EMBL/GenBank/DDBJ databases">
        <title>Genomic Encyclopedia of Type Strains, Phase III (KMG-III): the genomes of soil and plant-associated and newly described type strains.</title>
        <authorList>
            <person name="Whitman W."/>
        </authorList>
    </citation>
    <scope>NUCLEOTIDE SEQUENCE [LARGE SCALE GENOMIC DNA]</scope>
    <source>
        <strain evidence="3 5">CECT 8088</strain>
    </source>
</reference>
<sequence length="236" mass="25210">MSATPPGRRRPGRGEVPGRQLLGMLMIARGRREGLACFGDDSEAVLEAIAPWAAMWLGVGLLLVLMHRGGVALPMMALTACSLLAPPVLTEALSRLWGRRAFWPRFAAANLWCEWLMLPVYALALLVAAILTEAGAPAGLASGVFVLSAVGYWAWMHWFIARHGLRIGRLRAGVLVVALVAVMTLLGLAGERLLPQLRGPLVPHVEVEDDAVDATDGGSAAAPRPAQQDAAGDWRF</sequence>
<feature type="transmembrane region" description="Helical" evidence="2">
    <location>
        <begin position="44"/>
        <end position="65"/>
    </location>
</feature>
<dbReference type="AlphaFoldDB" id="A0A850NPQ8"/>
<name>A0A850NPQ8_9PROT</name>
<evidence type="ECO:0000313" key="3">
    <source>
        <dbReference type="EMBL" id="MBB3172806.1"/>
    </source>
</evidence>
<protein>
    <recommendedName>
        <fullName evidence="7">Yip1 domain-containing protein</fullName>
    </recommendedName>
</protein>
<evidence type="ECO:0000313" key="6">
    <source>
        <dbReference type="Proteomes" id="UP000565205"/>
    </source>
</evidence>
<evidence type="ECO:0000256" key="1">
    <source>
        <dbReference type="SAM" id="MobiDB-lite"/>
    </source>
</evidence>
<feature type="transmembrane region" description="Helical" evidence="2">
    <location>
        <begin position="138"/>
        <end position="160"/>
    </location>
</feature>
<feature type="transmembrane region" description="Helical" evidence="2">
    <location>
        <begin position="172"/>
        <end position="190"/>
    </location>
</feature>
<feature type="transmembrane region" description="Helical" evidence="2">
    <location>
        <begin position="71"/>
        <end position="90"/>
    </location>
</feature>
<keyword evidence="2" id="KW-0812">Transmembrane</keyword>
<keyword evidence="2" id="KW-1133">Transmembrane helix</keyword>
<keyword evidence="5" id="KW-1185">Reference proteome</keyword>
<comment type="caution">
    <text evidence="4">The sequence shown here is derived from an EMBL/GenBank/DDBJ whole genome shotgun (WGS) entry which is preliminary data.</text>
</comment>
<gene>
    <name evidence="3" type="ORF">FHR90_000620</name>
    <name evidence="4" type="ORF">HUK83_14490</name>
</gene>
<reference evidence="4 6" key="1">
    <citation type="submission" date="2020-06" db="EMBL/GenBank/DDBJ databases">
        <title>Description of novel acetic acid bacteria.</title>
        <authorList>
            <person name="Sombolestani A."/>
        </authorList>
    </citation>
    <scope>NUCLEOTIDE SEQUENCE [LARGE SCALE GENOMIC DNA]</scope>
    <source>
        <strain evidence="4 6">LMG 26838</strain>
    </source>
</reference>
<proteinExistence type="predicted"/>
<dbReference type="RefSeq" id="WP_176625912.1">
    <property type="nucleotide sequence ID" value="NZ_JABXXQ010000404.1"/>
</dbReference>
<evidence type="ECO:0000256" key="2">
    <source>
        <dbReference type="SAM" id="Phobius"/>
    </source>
</evidence>
<feature type="region of interest" description="Disordered" evidence="1">
    <location>
        <begin position="214"/>
        <end position="236"/>
    </location>
</feature>
<feature type="transmembrane region" description="Helical" evidence="2">
    <location>
        <begin position="111"/>
        <end position="132"/>
    </location>
</feature>
<dbReference type="Proteomes" id="UP000565205">
    <property type="component" value="Unassembled WGS sequence"/>
</dbReference>
<dbReference type="EMBL" id="JABXXQ010000404">
    <property type="protein sequence ID" value="NVN31533.1"/>
    <property type="molecule type" value="Genomic_DNA"/>
</dbReference>
<keyword evidence="2" id="KW-0472">Membrane</keyword>
<dbReference type="Proteomes" id="UP000557688">
    <property type="component" value="Unassembled WGS sequence"/>
</dbReference>
<dbReference type="EMBL" id="JACHXV010000002">
    <property type="protein sequence ID" value="MBB3172806.1"/>
    <property type="molecule type" value="Genomic_DNA"/>
</dbReference>
<evidence type="ECO:0000313" key="4">
    <source>
        <dbReference type="EMBL" id="NVN31533.1"/>
    </source>
</evidence>
<evidence type="ECO:0000313" key="5">
    <source>
        <dbReference type="Proteomes" id="UP000557688"/>
    </source>
</evidence>